<dbReference type="Proteomes" id="UP001163687">
    <property type="component" value="Chromosome"/>
</dbReference>
<keyword evidence="2" id="KW-1185">Reference proteome</keyword>
<dbReference type="AlphaFoldDB" id="A0AA35CLN5"/>
<dbReference type="EMBL" id="AP025628">
    <property type="protein sequence ID" value="BDG59560.1"/>
    <property type="molecule type" value="Genomic_DNA"/>
</dbReference>
<dbReference type="RefSeq" id="WP_264843680.1">
    <property type="nucleotide sequence ID" value="NZ_AP025628.1"/>
</dbReference>
<evidence type="ECO:0000313" key="2">
    <source>
        <dbReference type="Proteomes" id="UP001163687"/>
    </source>
</evidence>
<evidence type="ECO:0000313" key="1">
    <source>
        <dbReference type="EMBL" id="BDG59560.1"/>
    </source>
</evidence>
<dbReference type="KEGG" id="cmic:caldi_06500"/>
<reference evidence="1" key="1">
    <citation type="submission" date="2022-03" db="EMBL/GenBank/DDBJ databases">
        <title>Complete genome sequence of Caldinitratiruptor microaerophilus.</title>
        <authorList>
            <person name="Mukaiyama R."/>
            <person name="Nishiyama T."/>
            <person name="Ueda K."/>
        </authorList>
    </citation>
    <scope>NUCLEOTIDE SEQUENCE</scope>
    <source>
        <strain evidence="1">JCM 16183</strain>
    </source>
</reference>
<gene>
    <name evidence="1" type="ORF">caldi_06500</name>
</gene>
<protein>
    <submittedName>
        <fullName evidence="1">Uncharacterized protein</fullName>
    </submittedName>
</protein>
<sequence length="131" mass="14650">MGDELQRLMLKAIEAQIRDEANRPTFTWTDGLNQMTLGIWAVGTDDRDRPFLCLGEPEEEMSEATGNVGTIYLEQFRVTGLHHGVGNQTRFDLQKADGAGDYFVWVAGDWRLENLATAPGREGPAEPDRII</sequence>
<accession>A0AA35CLN5</accession>
<proteinExistence type="predicted"/>
<name>A0AA35CLN5_9FIRM</name>
<organism evidence="1 2">
    <name type="scientific">Caldinitratiruptor microaerophilus</name>
    <dbReference type="NCBI Taxonomy" id="671077"/>
    <lineage>
        <taxon>Bacteria</taxon>
        <taxon>Bacillati</taxon>
        <taxon>Bacillota</taxon>
        <taxon>Clostridia</taxon>
        <taxon>Eubacteriales</taxon>
        <taxon>Symbiobacteriaceae</taxon>
        <taxon>Caldinitratiruptor</taxon>
    </lineage>
</organism>